<organism evidence="2 3">
    <name type="scientific">Paenibacillus arenosi</name>
    <dbReference type="NCBI Taxonomy" id="2774142"/>
    <lineage>
        <taxon>Bacteria</taxon>
        <taxon>Bacillati</taxon>
        <taxon>Bacillota</taxon>
        <taxon>Bacilli</taxon>
        <taxon>Bacillales</taxon>
        <taxon>Paenibacillaceae</taxon>
        <taxon>Paenibacillus</taxon>
    </lineage>
</organism>
<dbReference type="Proteomes" id="UP000634529">
    <property type="component" value="Unassembled WGS sequence"/>
</dbReference>
<protein>
    <submittedName>
        <fullName evidence="2">Phosphotransferase</fullName>
    </submittedName>
</protein>
<dbReference type="RefSeq" id="WP_192024828.1">
    <property type="nucleotide sequence ID" value="NZ_JACYTN010000004.1"/>
</dbReference>
<sequence>MMMAYQCHLKPDDLQTHVKNIFGTNYMVENILSIQGGAQKAVYKINCTNHFSFVLYVWDQAINYFQQEREEEQQRLEPYCGSRLFAQNYNFLHQLNVRIPTVYYLNQDKLQYPFDFAFVEYVDGQPSDAYFQANHDVQHKIFTKANDMLAAIHSNQSSTYGKLDELGKNNEPCHLSIMKNAHKQLSFAAQYVNDISEQQAQLLDTIHELESRMKPRQTYHFIHGELGPNHIVINKLLEPCFIDIDGAMFFDLEYEHSFMAFRFDEQYCYFRNDALDRNRMLFYKLHHHISYTAGGLKLLQRNFPDRQLAESIVLFNSKCVLEFLGGTEHMTF</sequence>
<dbReference type="EMBL" id="JACYTN010000004">
    <property type="protein sequence ID" value="MBD8498446.1"/>
    <property type="molecule type" value="Genomic_DNA"/>
</dbReference>
<dbReference type="InterPro" id="IPR051678">
    <property type="entry name" value="AGP_Transferase"/>
</dbReference>
<dbReference type="InterPro" id="IPR011009">
    <property type="entry name" value="Kinase-like_dom_sf"/>
</dbReference>
<dbReference type="PANTHER" id="PTHR21310:SF15">
    <property type="entry name" value="AMINOGLYCOSIDE PHOSPHOTRANSFERASE DOMAIN-CONTAINING PROTEIN"/>
    <property type="match status" value="1"/>
</dbReference>
<keyword evidence="3" id="KW-1185">Reference proteome</keyword>
<gene>
    <name evidence="2" type="ORF">IFO66_08975</name>
</gene>
<dbReference type="PANTHER" id="PTHR21310">
    <property type="entry name" value="AMINOGLYCOSIDE PHOSPHOTRANSFERASE-RELATED-RELATED"/>
    <property type="match status" value="1"/>
</dbReference>
<proteinExistence type="predicted"/>
<dbReference type="Pfam" id="PF01636">
    <property type="entry name" value="APH"/>
    <property type="match status" value="1"/>
</dbReference>
<accession>A0ABR9AX28</accession>
<dbReference type="InterPro" id="IPR002575">
    <property type="entry name" value="Aminoglycoside_PTrfase"/>
</dbReference>
<dbReference type="SUPFAM" id="SSF56112">
    <property type="entry name" value="Protein kinase-like (PK-like)"/>
    <property type="match status" value="1"/>
</dbReference>
<evidence type="ECO:0000313" key="2">
    <source>
        <dbReference type="EMBL" id="MBD8498446.1"/>
    </source>
</evidence>
<reference evidence="2 3" key="1">
    <citation type="submission" date="2020-09" db="EMBL/GenBank/DDBJ databases">
        <title>Paenibacillus sp. CAU 1523 isolated from sand of Haeundae Beach.</title>
        <authorList>
            <person name="Kim W."/>
        </authorList>
    </citation>
    <scope>NUCLEOTIDE SEQUENCE [LARGE SCALE GENOMIC DNA]</scope>
    <source>
        <strain evidence="2 3">CAU 1523</strain>
    </source>
</reference>
<comment type="caution">
    <text evidence="2">The sequence shown here is derived from an EMBL/GenBank/DDBJ whole genome shotgun (WGS) entry which is preliminary data.</text>
</comment>
<name>A0ABR9AX28_9BACL</name>
<evidence type="ECO:0000259" key="1">
    <source>
        <dbReference type="Pfam" id="PF01636"/>
    </source>
</evidence>
<evidence type="ECO:0000313" key="3">
    <source>
        <dbReference type="Proteomes" id="UP000634529"/>
    </source>
</evidence>
<feature type="domain" description="Aminoglycoside phosphotransferase" evidence="1">
    <location>
        <begin position="84"/>
        <end position="263"/>
    </location>
</feature>